<dbReference type="EMBL" id="AGSI01000003">
    <property type="protein sequence ID" value="EIE26218.1"/>
    <property type="molecule type" value="Genomic_DNA"/>
</dbReference>
<evidence type="ECO:0000256" key="1">
    <source>
        <dbReference type="SAM" id="MobiDB-lite"/>
    </source>
</evidence>
<dbReference type="Proteomes" id="UP000007264">
    <property type="component" value="Unassembled WGS sequence"/>
</dbReference>
<proteinExistence type="predicted"/>
<organism evidence="2 3">
    <name type="scientific">Coccomyxa subellipsoidea (strain C-169)</name>
    <name type="common">Green microalga</name>
    <dbReference type="NCBI Taxonomy" id="574566"/>
    <lineage>
        <taxon>Eukaryota</taxon>
        <taxon>Viridiplantae</taxon>
        <taxon>Chlorophyta</taxon>
        <taxon>core chlorophytes</taxon>
        <taxon>Trebouxiophyceae</taxon>
        <taxon>Trebouxiophyceae incertae sedis</taxon>
        <taxon>Coccomyxaceae</taxon>
        <taxon>Coccomyxa</taxon>
        <taxon>Coccomyxa subellipsoidea</taxon>
    </lineage>
</organism>
<comment type="caution">
    <text evidence="2">The sequence shown here is derived from an EMBL/GenBank/DDBJ whole genome shotgun (WGS) entry which is preliminary data.</text>
</comment>
<dbReference type="RefSeq" id="XP_005650762.1">
    <property type="nucleotide sequence ID" value="XM_005650705.1"/>
</dbReference>
<accession>I0Z6E9</accession>
<protein>
    <submittedName>
        <fullName evidence="2">Uncharacterized protein</fullName>
    </submittedName>
</protein>
<evidence type="ECO:0000313" key="3">
    <source>
        <dbReference type="Proteomes" id="UP000007264"/>
    </source>
</evidence>
<feature type="compositionally biased region" description="Basic and acidic residues" evidence="1">
    <location>
        <begin position="210"/>
        <end position="220"/>
    </location>
</feature>
<evidence type="ECO:0000313" key="2">
    <source>
        <dbReference type="EMBL" id="EIE26218.1"/>
    </source>
</evidence>
<dbReference type="KEGG" id="csl:COCSUDRAFT_61201"/>
<sequence length="502" mass="50935">MASSLTQPAGLGSQLISGVSQLLSGQNPNTLVSDAASALNSVVSGVVSGDLSTSQTGQLLSTAQQVIGQIPGINSLQSSGNQALSSALNANVPQLLGSFLTGQGEGQNVISQAGQAIQSALQLPPLGAPLPDVALQLPVVGTPLPSLGQVLQGAAQLPAVGAPLPGFTQVLQSALQLPAAGTTQSGVTQLLGTVFPALARSPPPVTPANEAEKEADEAKQGSEFPPAEASSGLLPQTAEAATGAPSLDGPYAGLIYTPGLENFLAPKMAPAPAPMFAPAPGPEQILNITFSYNYTTTAQQALSFAASFADNFNLTTMGGLSVSAAINDTQSYLQELQLLASPLANAQDYLQALKSGKDIFDESCAADTVELPKKNPPSCTGKSMQLTLVPWDCVVDDDTNIMSCTPAYLTLTKNPDSCTLLDFSEGTLAGKECGLVKRFGLPKHEVFGGQKFTLKALDALISLEKAAGGSVDGPLATIAAAAAPLQDFPASITSAVTSLLSG</sequence>
<keyword evidence="3" id="KW-1185">Reference proteome</keyword>
<feature type="region of interest" description="Disordered" evidence="1">
    <location>
        <begin position="198"/>
        <end position="231"/>
    </location>
</feature>
<dbReference type="AlphaFoldDB" id="I0Z6E9"/>
<dbReference type="OrthoDB" id="506503at2759"/>
<reference evidence="2 3" key="1">
    <citation type="journal article" date="2012" name="Genome Biol.">
        <title>The genome of the polar eukaryotic microalga coccomyxa subellipsoidea reveals traits of cold adaptation.</title>
        <authorList>
            <person name="Blanc G."/>
            <person name="Agarkova I."/>
            <person name="Grimwood J."/>
            <person name="Kuo A."/>
            <person name="Brueggeman A."/>
            <person name="Dunigan D."/>
            <person name="Gurnon J."/>
            <person name="Ladunga I."/>
            <person name="Lindquist E."/>
            <person name="Lucas S."/>
            <person name="Pangilinan J."/>
            <person name="Proschold T."/>
            <person name="Salamov A."/>
            <person name="Schmutz J."/>
            <person name="Weeks D."/>
            <person name="Yamada T."/>
            <person name="Claverie J.M."/>
            <person name="Grigoriev I."/>
            <person name="Van Etten J."/>
            <person name="Lomsadze A."/>
            <person name="Borodovsky M."/>
        </authorList>
    </citation>
    <scope>NUCLEOTIDE SEQUENCE [LARGE SCALE GENOMIC DNA]</scope>
    <source>
        <strain evidence="2 3">C-169</strain>
    </source>
</reference>
<dbReference type="GeneID" id="17044222"/>
<name>I0Z6E9_COCSC</name>
<gene>
    <name evidence="2" type="ORF">COCSUDRAFT_61201</name>
</gene>